<dbReference type="SUPFAM" id="SSF89957">
    <property type="entry name" value="MTH1187/YkoF-like"/>
    <property type="match status" value="1"/>
</dbReference>
<dbReference type="RefSeq" id="WP_406789870.1">
    <property type="nucleotide sequence ID" value="NZ_JBJIAA010000028.1"/>
</dbReference>
<dbReference type="InterPro" id="IPR002767">
    <property type="entry name" value="Thiamine_BP"/>
</dbReference>
<dbReference type="InterPro" id="IPR051614">
    <property type="entry name" value="UPF0045_domain"/>
</dbReference>
<proteinExistence type="inferred from homology"/>
<name>A0ABW8TLI5_9CLOT</name>
<dbReference type="PANTHER" id="PTHR33777:SF1">
    <property type="entry name" value="UPF0045 PROTEIN ECM15"/>
    <property type="match status" value="1"/>
</dbReference>
<keyword evidence="4" id="KW-1185">Reference proteome</keyword>
<dbReference type="NCBIfam" id="TIGR00106">
    <property type="entry name" value="MTH1187 family thiamine-binding protein"/>
    <property type="match status" value="1"/>
</dbReference>
<evidence type="ECO:0000313" key="3">
    <source>
        <dbReference type="EMBL" id="MFL0253202.1"/>
    </source>
</evidence>
<protein>
    <submittedName>
        <fullName evidence="3">MTH1187 family thiamine-binding protein</fullName>
    </submittedName>
</protein>
<dbReference type="Proteomes" id="UP001623592">
    <property type="component" value="Unassembled WGS sequence"/>
</dbReference>
<gene>
    <name evidence="3" type="ORF">ACJDT4_22610</name>
</gene>
<feature type="domain" description="Thiamine-binding protein" evidence="2">
    <location>
        <begin position="4"/>
        <end position="95"/>
    </location>
</feature>
<dbReference type="PANTHER" id="PTHR33777">
    <property type="entry name" value="UPF0045 PROTEIN ECM15"/>
    <property type="match status" value="1"/>
</dbReference>
<dbReference type="EMBL" id="JBJIAA010000028">
    <property type="protein sequence ID" value="MFL0253202.1"/>
    <property type="molecule type" value="Genomic_DNA"/>
</dbReference>
<dbReference type="InterPro" id="IPR029756">
    <property type="entry name" value="MTH1187/YkoF-like"/>
</dbReference>
<accession>A0ABW8TLI5</accession>
<reference evidence="3 4" key="1">
    <citation type="submission" date="2024-11" db="EMBL/GenBank/DDBJ databases">
        <authorList>
            <person name="Heng Y.C."/>
            <person name="Lim A.C.H."/>
            <person name="Lee J.K.Y."/>
            <person name="Kittelmann S."/>
        </authorList>
    </citation>
    <scope>NUCLEOTIDE SEQUENCE [LARGE SCALE GENOMIC DNA]</scope>
    <source>
        <strain evidence="3 4">WILCCON 0114</strain>
    </source>
</reference>
<evidence type="ECO:0000256" key="1">
    <source>
        <dbReference type="ARBA" id="ARBA00010272"/>
    </source>
</evidence>
<organism evidence="3 4">
    <name type="scientific">Clostridium neuense</name>
    <dbReference type="NCBI Taxonomy" id="1728934"/>
    <lineage>
        <taxon>Bacteria</taxon>
        <taxon>Bacillati</taxon>
        <taxon>Bacillota</taxon>
        <taxon>Clostridia</taxon>
        <taxon>Eubacteriales</taxon>
        <taxon>Clostridiaceae</taxon>
        <taxon>Clostridium</taxon>
    </lineage>
</organism>
<dbReference type="Pfam" id="PF01910">
    <property type="entry name" value="Thiamine_BP"/>
    <property type="match status" value="1"/>
</dbReference>
<comment type="similarity">
    <text evidence="1">Belongs to the UPF0045 family.</text>
</comment>
<sequence length="100" mass="11266">MAIAEATIFPVGTGSTSLSSYVAACEKVLQDETRIKYQLTPMGTILEGELDVILEIVRKMHEVPFENGAERVETYIKIDDRRDKKSTMSQKLNSVMEKLK</sequence>
<dbReference type="Gene3D" id="3.30.70.930">
    <property type="match status" value="1"/>
</dbReference>
<evidence type="ECO:0000259" key="2">
    <source>
        <dbReference type="Pfam" id="PF01910"/>
    </source>
</evidence>
<comment type="caution">
    <text evidence="3">The sequence shown here is derived from an EMBL/GenBank/DDBJ whole genome shotgun (WGS) entry which is preliminary data.</text>
</comment>
<evidence type="ECO:0000313" key="4">
    <source>
        <dbReference type="Proteomes" id="UP001623592"/>
    </source>
</evidence>